<feature type="region of interest" description="Disordered" evidence="1">
    <location>
        <begin position="1"/>
        <end position="50"/>
    </location>
</feature>
<reference evidence="2" key="2">
    <citation type="submission" date="2020-11" db="EMBL/GenBank/DDBJ databases">
        <authorList>
            <person name="McCartney M.A."/>
            <person name="Auch B."/>
            <person name="Kono T."/>
            <person name="Mallez S."/>
            <person name="Becker A."/>
            <person name="Gohl D.M."/>
            <person name="Silverstein K.A.T."/>
            <person name="Koren S."/>
            <person name="Bechman K.B."/>
            <person name="Herman A."/>
            <person name="Abrahante J.E."/>
            <person name="Garbe J."/>
        </authorList>
    </citation>
    <scope>NUCLEOTIDE SEQUENCE</scope>
    <source>
        <strain evidence="2">Duluth1</strain>
        <tissue evidence="2">Whole animal</tissue>
    </source>
</reference>
<name>A0A9D4RG98_DREPO</name>
<proteinExistence type="predicted"/>
<evidence type="ECO:0000313" key="3">
    <source>
        <dbReference type="Proteomes" id="UP000828390"/>
    </source>
</evidence>
<feature type="compositionally biased region" description="Polar residues" evidence="1">
    <location>
        <begin position="17"/>
        <end position="44"/>
    </location>
</feature>
<organism evidence="2 3">
    <name type="scientific">Dreissena polymorpha</name>
    <name type="common">Zebra mussel</name>
    <name type="synonym">Mytilus polymorpha</name>
    <dbReference type="NCBI Taxonomy" id="45954"/>
    <lineage>
        <taxon>Eukaryota</taxon>
        <taxon>Metazoa</taxon>
        <taxon>Spiralia</taxon>
        <taxon>Lophotrochozoa</taxon>
        <taxon>Mollusca</taxon>
        <taxon>Bivalvia</taxon>
        <taxon>Autobranchia</taxon>
        <taxon>Heteroconchia</taxon>
        <taxon>Euheterodonta</taxon>
        <taxon>Imparidentia</taxon>
        <taxon>Neoheterodontei</taxon>
        <taxon>Myida</taxon>
        <taxon>Dreissenoidea</taxon>
        <taxon>Dreissenidae</taxon>
        <taxon>Dreissena</taxon>
    </lineage>
</organism>
<evidence type="ECO:0000256" key="1">
    <source>
        <dbReference type="SAM" id="MobiDB-lite"/>
    </source>
</evidence>
<feature type="region of interest" description="Disordered" evidence="1">
    <location>
        <begin position="664"/>
        <end position="690"/>
    </location>
</feature>
<dbReference type="AlphaFoldDB" id="A0A9D4RG98"/>
<gene>
    <name evidence="2" type="ORF">DPMN_028572</name>
</gene>
<feature type="region of interest" description="Disordered" evidence="1">
    <location>
        <begin position="298"/>
        <end position="322"/>
    </location>
</feature>
<keyword evidence="3" id="KW-1185">Reference proteome</keyword>
<protein>
    <submittedName>
        <fullName evidence="2">Uncharacterized protein</fullName>
    </submittedName>
</protein>
<feature type="region of interest" description="Disordered" evidence="1">
    <location>
        <begin position="225"/>
        <end position="258"/>
    </location>
</feature>
<feature type="compositionally biased region" description="Polar residues" evidence="1">
    <location>
        <begin position="664"/>
        <end position="673"/>
    </location>
</feature>
<dbReference type="EMBL" id="JAIWYP010000002">
    <property type="protein sequence ID" value="KAH3865532.1"/>
    <property type="molecule type" value="Genomic_DNA"/>
</dbReference>
<dbReference type="Proteomes" id="UP000828390">
    <property type="component" value="Unassembled WGS sequence"/>
</dbReference>
<feature type="compositionally biased region" description="Low complexity" evidence="1">
    <location>
        <begin position="307"/>
        <end position="322"/>
    </location>
</feature>
<comment type="caution">
    <text evidence="2">The sequence shown here is derived from an EMBL/GenBank/DDBJ whole genome shotgun (WGS) entry which is preliminary data.</text>
</comment>
<evidence type="ECO:0000313" key="2">
    <source>
        <dbReference type="EMBL" id="KAH3865532.1"/>
    </source>
</evidence>
<accession>A0A9D4RG98</accession>
<reference evidence="2" key="1">
    <citation type="journal article" date="2019" name="bioRxiv">
        <title>The Genome of the Zebra Mussel, Dreissena polymorpha: A Resource for Invasive Species Research.</title>
        <authorList>
            <person name="McCartney M.A."/>
            <person name="Auch B."/>
            <person name="Kono T."/>
            <person name="Mallez S."/>
            <person name="Zhang Y."/>
            <person name="Obille A."/>
            <person name="Becker A."/>
            <person name="Abrahante J.E."/>
            <person name="Garbe J."/>
            <person name="Badalamenti J.P."/>
            <person name="Herman A."/>
            <person name="Mangelson H."/>
            <person name="Liachko I."/>
            <person name="Sullivan S."/>
            <person name="Sone E.D."/>
            <person name="Koren S."/>
            <person name="Silverstein K.A.T."/>
            <person name="Beckman K.B."/>
            <person name="Gohl D.M."/>
        </authorList>
    </citation>
    <scope>NUCLEOTIDE SEQUENCE</scope>
    <source>
        <strain evidence="2">Duluth1</strain>
        <tissue evidence="2">Whole animal</tissue>
    </source>
</reference>
<sequence>MPERNKKNAVIGEITRRSQTNYDGARQSPKQSVNMPTRHSQTTLPDKVYDSARQSPRQFVTMHDTPRQSVTSDTVQISLILPDTPRQSMTSFAITATPRQCMTSVTMLDTSKQSKTVKDSLIDSRGRCKTLLDNLRSLRPYQRNSQTVYDVATQSHRLFTMSATLTDTSRQFTTVPGSLLETNPSPWYQTLTDSLYDDRQCPRQSVNYTTCGMVPNIQKSYVTSIHGGARQTSRQSKVYDGARKSPRKSVTVPDTPTQSYDFVIQSPRQSVTVPLRASTTVLDSKTLLDLYDDARLSPRKSVTMPDTPRQSTTTSNTSRQSTTVLDKLLDRCQMNQDSLRRFQTVSETVVCDGARHFQPVCKGARHSQTVNDDIRLSPRQSVTSTTSVTVANIHRPSSTVRDSFLDNSIRWCQIDLSITISDCTSQSGRQFTTVPDSLLDNSYDDIPRQSLMVPDIVRLFRTLPDSLLDIFLTIFDGASHSQKIKDGARQSAGQSLNMLYTSRQSTTMPDCLQFMTIFSYSVQRCKTVVKTVFDGARHFQTLFEGARQSLSQSSAAVQDRLLEILDSFVTSTTMPYRLIDIIDVCKDARHTHTLGCQTSVKIYEGLWIHFHTVCDSDRDSQKTVSNGARYSFRQCWPMPCTVKQYTTVPDRLLDINNVATQTQRQAVTSTPVQESARHAQKSPRRPVTSVSVPCKTVSNTVCDGTRHVQSVYDGARQFTLQSVKSTKTVTELDTPR</sequence>